<organism evidence="2 3">
    <name type="scientific">Echria macrotheca</name>
    <dbReference type="NCBI Taxonomy" id="438768"/>
    <lineage>
        <taxon>Eukaryota</taxon>
        <taxon>Fungi</taxon>
        <taxon>Dikarya</taxon>
        <taxon>Ascomycota</taxon>
        <taxon>Pezizomycotina</taxon>
        <taxon>Sordariomycetes</taxon>
        <taxon>Sordariomycetidae</taxon>
        <taxon>Sordariales</taxon>
        <taxon>Schizotheciaceae</taxon>
        <taxon>Echria</taxon>
    </lineage>
</organism>
<dbReference type="EMBL" id="MU839839">
    <property type="protein sequence ID" value="KAK1752679.1"/>
    <property type="molecule type" value="Genomic_DNA"/>
</dbReference>
<dbReference type="AlphaFoldDB" id="A0AAJ0B6M5"/>
<reference evidence="2" key="1">
    <citation type="submission" date="2023-06" db="EMBL/GenBank/DDBJ databases">
        <title>Genome-scale phylogeny and comparative genomics of the fungal order Sordariales.</title>
        <authorList>
            <consortium name="Lawrence Berkeley National Laboratory"/>
            <person name="Hensen N."/>
            <person name="Bonometti L."/>
            <person name="Westerberg I."/>
            <person name="Brannstrom I.O."/>
            <person name="Guillou S."/>
            <person name="Cros-Aarteil S."/>
            <person name="Calhoun S."/>
            <person name="Haridas S."/>
            <person name="Kuo A."/>
            <person name="Mondo S."/>
            <person name="Pangilinan J."/>
            <person name="Riley R."/>
            <person name="Labutti K."/>
            <person name="Andreopoulos B."/>
            <person name="Lipzen A."/>
            <person name="Chen C."/>
            <person name="Yanf M."/>
            <person name="Daum C."/>
            <person name="Ng V."/>
            <person name="Clum A."/>
            <person name="Steindorff A."/>
            <person name="Ohm R."/>
            <person name="Martin F."/>
            <person name="Silar P."/>
            <person name="Natvig D."/>
            <person name="Lalanne C."/>
            <person name="Gautier V."/>
            <person name="Ament-Velasquez S.L."/>
            <person name="Kruys A."/>
            <person name="Hutchinson M.I."/>
            <person name="Powell A.J."/>
            <person name="Barry K."/>
            <person name="Miller A.N."/>
            <person name="Grigoriev I.V."/>
            <person name="Debuchy R."/>
            <person name="Gladieux P."/>
            <person name="Thoren M.H."/>
            <person name="Johannesson H."/>
        </authorList>
    </citation>
    <scope>NUCLEOTIDE SEQUENCE</scope>
    <source>
        <strain evidence="2">PSN4</strain>
    </source>
</reference>
<feature type="compositionally biased region" description="Polar residues" evidence="1">
    <location>
        <begin position="225"/>
        <end position="245"/>
    </location>
</feature>
<evidence type="ECO:0000313" key="3">
    <source>
        <dbReference type="Proteomes" id="UP001239445"/>
    </source>
</evidence>
<dbReference type="PANTHER" id="PTHR38166">
    <property type="entry name" value="C2H2-TYPE DOMAIN-CONTAINING PROTEIN-RELATED"/>
    <property type="match status" value="1"/>
</dbReference>
<gene>
    <name evidence="2" type="ORF">QBC47DRAFT_432306</name>
</gene>
<sequence>MPPPKKPRRSQDLPPRKVLACPYWKLDPTKYRKCLKLESFWEVNRVKQHLTRKHLEPEIFCDMCKKPFHDEAAKVRHLQEDRVTCVYEPWAERLITRRQQGELHKKSKADTERDKWFDVWDILFPGIPRPSSPFIDERVSDDFRLFREYAGHRGRAVLLEQLRAAGFNPPSASSPPQDDSMQEFLSQDALETYRLEAVERALEFFMDDFLSMSSSPSSECPASERGNSMSAPESSGRATPASSFADSGMDLNPSLNLPLDLDPGGGLDDLLGDGWSSSEFDIGMAVTAGSSLDLFGDDQIQFSGFCDAVGQDGFCEGLGDPSWSLDPGQGGER</sequence>
<comment type="caution">
    <text evidence="2">The sequence shown here is derived from an EMBL/GenBank/DDBJ whole genome shotgun (WGS) entry which is preliminary data.</text>
</comment>
<evidence type="ECO:0008006" key="4">
    <source>
        <dbReference type="Google" id="ProtNLM"/>
    </source>
</evidence>
<accession>A0AAJ0B6M5</accession>
<protein>
    <recommendedName>
        <fullName evidence="4">C2H2-type domain-containing protein</fullName>
    </recommendedName>
</protein>
<proteinExistence type="predicted"/>
<evidence type="ECO:0000313" key="2">
    <source>
        <dbReference type="EMBL" id="KAK1752679.1"/>
    </source>
</evidence>
<dbReference type="Proteomes" id="UP001239445">
    <property type="component" value="Unassembled WGS sequence"/>
</dbReference>
<name>A0AAJ0B6M5_9PEZI</name>
<dbReference type="PANTHER" id="PTHR38166:SF1">
    <property type="entry name" value="C2H2-TYPE DOMAIN-CONTAINING PROTEIN"/>
    <property type="match status" value="1"/>
</dbReference>
<feature type="region of interest" description="Disordered" evidence="1">
    <location>
        <begin position="216"/>
        <end position="249"/>
    </location>
</feature>
<evidence type="ECO:0000256" key="1">
    <source>
        <dbReference type="SAM" id="MobiDB-lite"/>
    </source>
</evidence>
<keyword evidence="3" id="KW-1185">Reference proteome</keyword>